<comment type="catalytic activity">
    <reaction evidence="6 8">
        <text>a 2'-deoxyadenosine in DNA + S-adenosyl-L-methionine = an N(6)-methyl-2'-deoxyadenosine in DNA + S-adenosyl-L-homocysteine + H(+)</text>
        <dbReference type="Rhea" id="RHEA:15197"/>
        <dbReference type="Rhea" id="RHEA-COMP:12418"/>
        <dbReference type="Rhea" id="RHEA-COMP:12419"/>
        <dbReference type="ChEBI" id="CHEBI:15378"/>
        <dbReference type="ChEBI" id="CHEBI:57856"/>
        <dbReference type="ChEBI" id="CHEBI:59789"/>
        <dbReference type="ChEBI" id="CHEBI:90615"/>
        <dbReference type="ChEBI" id="CHEBI:90616"/>
        <dbReference type="EC" id="2.1.1.72"/>
    </reaction>
</comment>
<evidence type="ECO:0000256" key="8">
    <source>
        <dbReference type="RuleBase" id="RU361257"/>
    </source>
</evidence>
<proteinExistence type="inferred from homology"/>
<dbReference type="PIRSF" id="PIRSF000398">
    <property type="entry name" value="M_m6A_EcoRV"/>
    <property type="match status" value="1"/>
</dbReference>
<dbReference type="InterPro" id="IPR012263">
    <property type="entry name" value="M_m6A_EcoRV"/>
</dbReference>
<keyword evidence="5 8" id="KW-0949">S-adenosyl-L-methionine</keyword>
<dbReference type="PANTHER" id="PTHR30481:SF3">
    <property type="entry name" value="DNA ADENINE METHYLASE"/>
    <property type="match status" value="1"/>
</dbReference>
<feature type="binding site" evidence="7">
    <location>
        <position position="40"/>
    </location>
    <ligand>
        <name>S-adenosyl-L-methionine</name>
        <dbReference type="ChEBI" id="CHEBI:59789"/>
    </ligand>
</feature>
<accession>A0A839H7Z8</accession>
<dbReference type="InterPro" id="IPR029063">
    <property type="entry name" value="SAM-dependent_MTases_sf"/>
</dbReference>
<dbReference type="Pfam" id="PF02086">
    <property type="entry name" value="MethyltransfD12"/>
    <property type="match status" value="1"/>
</dbReference>
<evidence type="ECO:0000256" key="3">
    <source>
        <dbReference type="ARBA" id="ARBA00022603"/>
    </source>
</evidence>
<reference evidence="9 10" key="1">
    <citation type="journal article" date="2020" name="Arch. Microbiol.">
        <title>The genome sequence of the giant phototrophic gammaproteobacterium Thiospirillum jenense gives insight into its physiological properties and phylogenetic relationships.</title>
        <authorList>
            <person name="Imhoff J.F."/>
            <person name="Meyer T.E."/>
            <person name="Kyndt J.A."/>
        </authorList>
    </citation>
    <scope>NUCLEOTIDE SEQUENCE [LARGE SCALE GENOMIC DNA]</scope>
    <source>
        <strain evidence="9 10">DSM 216</strain>
    </source>
</reference>
<evidence type="ECO:0000313" key="10">
    <source>
        <dbReference type="Proteomes" id="UP000548632"/>
    </source>
</evidence>
<dbReference type="InterPro" id="IPR002052">
    <property type="entry name" value="DNA_methylase_N6_adenine_CS"/>
</dbReference>
<feature type="binding site" evidence="7">
    <location>
        <position position="209"/>
    </location>
    <ligand>
        <name>S-adenosyl-L-methionine</name>
        <dbReference type="ChEBI" id="CHEBI:59789"/>
    </ligand>
</feature>
<dbReference type="GO" id="GO:0009007">
    <property type="term" value="F:site-specific DNA-methyltransferase (adenine-specific) activity"/>
    <property type="evidence" value="ECO:0007669"/>
    <property type="project" value="UniProtKB-UniRule"/>
</dbReference>
<dbReference type="AlphaFoldDB" id="A0A839H7Z8"/>
<evidence type="ECO:0000256" key="7">
    <source>
        <dbReference type="PIRSR" id="PIRSR000398-1"/>
    </source>
</evidence>
<evidence type="ECO:0000256" key="6">
    <source>
        <dbReference type="ARBA" id="ARBA00047942"/>
    </source>
</evidence>
<sequence length="304" mass="34411">MLVLTNNHQLELLTDDIAPVPKLGKIKPFRTQLLKWIGNKQQQADLIISFFPKQFNTYFEPFLGSGGVLGVLAPKKAVASDTFAPLIQIWQTLHNHKELLKKQYAERYALIAQLGKKTAYESVRANYNRIPNGADLLYLCRACYGGVVRFRKNDGYMSTPVGIHDPITPDSFNKRVDIWHIRTQGACFLHLDFAEAMKQAKEGDLVYCDPPYSDSQAILYGAQTFSLQRLFNSIAACKARGVFVVLSIDGTKYSGRKLCNIAIPNGLFEREAFINVGRSMLKRFQMDGKSLENHEVRDRLLLTF</sequence>
<dbReference type="PRINTS" id="PR00505">
    <property type="entry name" value="D12N6MTFRASE"/>
</dbReference>
<evidence type="ECO:0000256" key="5">
    <source>
        <dbReference type="ARBA" id="ARBA00022691"/>
    </source>
</evidence>
<dbReference type="NCBIfam" id="TIGR00571">
    <property type="entry name" value="dam"/>
    <property type="match status" value="1"/>
</dbReference>
<comment type="caution">
    <text evidence="9">The sequence shown here is derived from an EMBL/GenBank/DDBJ whole genome shotgun (WGS) entry which is preliminary data.</text>
</comment>
<keyword evidence="4 8" id="KW-0808">Transferase</keyword>
<dbReference type="SUPFAM" id="SSF53335">
    <property type="entry name" value="S-adenosyl-L-methionine-dependent methyltransferases"/>
    <property type="match status" value="1"/>
</dbReference>
<gene>
    <name evidence="9" type="ORF">HUK38_00915</name>
</gene>
<organism evidence="9 10">
    <name type="scientific">Thiospirillum jenense</name>
    <dbReference type="NCBI Taxonomy" id="1653858"/>
    <lineage>
        <taxon>Bacteria</taxon>
        <taxon>Pseudomonadati</taxon>
        <taxon>Pseudomonadota</taxon>
        <taxon>Gammaproteobacteria</taxon>
        <taxon>Chromatiales</taxon>
        <taxon>Chromatiaceae</taxon>
        <taxon>Thiospirillum</taxon>
    </lineage>
</organism>
<comment type="similarity">
    <text evidence="1 8">Belongs to the N(4)/N(6)-methyltransferase family.</text>
</comment>
<evidence type="ECO:0000256" key="4">
    <source>
        <dbReference type="ARBA" id="ARBA00022679"/>
    </source>
</evidence>
<dbReference type="EMBL" id="JABVCQ010000002">
    <property type="protein sequence ID" value="MBB1124790.1"/>
    <property type="molecule type" value="Genomic_DNA"/>
</dbReference>
<dbReference type="GO" id="GO:0043565">
    <property type="term" value="F:sequence-specific DNA binding"/>
    <property type="evidence" value="ECO:0007669"/>
    <property type="project" value="TreeGrafter"/>
</dbReference>
<dbReference type="Gene3D" id="1.10.1020.10">
    <property type="entry name" value="Adenine-specific Methyltransferase, Domain 2"/>
    <property type="match status" value="1"/>
</dbReference>
<dbReference type="InterPro" id="IPR012327">
    <property type="entry name" value="MeTrfase_D12"/>
</dbReference>
<dbReference type="GO" id="GO:0032259">
    <property type="term" value="P:methylation"/>
    <property type="evidence" value="ECO:0007669"/>
    <property type="project" value="UniProtKB-KW"/>
</dbReference>
<dbReference type="GO" id="GO:0009307">
    <property type="term" value="P:DNA restriction-modification system"/>
    <property type="evidence" value="ECO:0007669"/>
    <property type="project" value="InterPro"/>
</dbReference>
<dbReference type="Gene3D" id="3.40.50.150">
    <property type="entry name" value="Vaccinia Virus protein VP39"/>
    <property type="match status" value="1"/>
</dbReference>
<keyword evidence="10" id="KW-1185">Reference proteome</keyword>
<dbReference type="PROSITE" id="PS00092">
    <property type="entry name" value="N6_MTASE"/>
    <property type="match status" value="1"/>
</dbReference>
<dbReference type="GO" id="GO:0006298">
    <property type="term" value="P:mismatch repair"/>
    <property type="evidence" value="ECO:0007669"/>
    <property type="project" value="TreeGrafter"/>
</dbReference>
<keyword evidence="3 8" id="KW-0489">Methyltransferase</keyword>
<dbReference type="EC" id="2.1.1.72" evidence="2 8"/>
<protein>
    <recommendedName>
        <fullName evidence="2 8">Site-specific DNA-methyltransferase (adenine-specific)</fullName>
        <ecNumber evidence="2 8">2.1.1.72</ecNumber>
    </recommendedName>
</protein>
<dbReference type="GO" id="GO:1904047">
    <property type="term" value="F:S-adenosyl-L-methionine binding"/>
    <property type="evidence" value="ECO:0007669"/>
    <property type="project" value="TreeGrafter"/>
</dbReference>
<evidence type="ECO:0000256" key="1">
    <source>
        <dbReference type="ARBA" id="ARBA00006594"/>
    </source>
</evidence>
<name>A0A839H7Z8_9GAMM</name>
<dbReference type="PANTHER" id="PTHR30481">
    <property type="entry name" value="DNA ADENINE METHYLASE"/>
    <property type="match status" value="1"/>
</dbReference>
<evidence type="ECO:0000256" key="2">
    <source>
        <dbReference type="ARBA" id="ARBA00011900"/>
    </source>
</evidence>
<feature type="binding site" evidence="7">
    <location>
        <position position="36"/>
    </location>
    <ligand>
        <name>S-adenosyl-L-methionine</name>
        <dbReference type="ChEBI" id="CHEBI:59789"/>
    </ligand>
</feature>
<dbReference type="RefSeq" id="WP_182581898.1">
    <property type="nucleotide sequence ID" value="NZ_JABVCQ010000002.1"/>
</dbReference>
<evidence type="ECO:0000313" key="9">
    <source>
        <dbReference type="EMBL" id="MBB1124790.1"/>
    </source>
</evidence>
<feature type="binding site" evidence="7">
    <location>
        <position position="81"/>
    </location>
    <ligand>
        <name>S-adenosyl-L-methionine</name>
        <dbReference type="ChEBI" id="CHEBI:59789"/>
    </ligand>
</feature>
<dbReference type="InterPro" id="IPR023095">
    <property type="entry name" value="Ade_MeTrfase_dom_2"/>
</dbReference>
<dbReference type="Proteomes" id="UP000548632">
    <property type="component" value="Unassembled WGS sequence"/>
</dbReference>